<dbReference type="GO" id="GO:0003677">
    <property type="term" value="F:DNA binding"/>
    <property type="evidence" value="ECO:0007669"/>
    <property type="project" value="InterPro"/>
</dbReference>
<protein>
    <submittedName>
        <fullName evidence="4">RNA polymerase subunit sigma-24</fullName>
    </submittedName>
</protein>
<dbReference type="Pfam" id="PF20239">
    <property type="entry name" value="DUF6596"/>
    <property type="match status" value="1"/>
</dbReference>
<comment type="caution">
    <text evidence="4">The sequence shown here is derived from an EMBL/GenBank/DDBJ whole genome shotgun (WGS) entry which is preliminary data.</text>
</comment>
<dbReference type="SUPFAM" id="SSF88659">
    <property type="entry name" value="Sigma3 and sigma4 domains of RNA polymerase sigma factors"/>
    <property type="match status" value="1"/>
</dbReference>
<evidence type="ECO:0000259" key="1">
    <source>
        <dbReference type="Pfam" id="PF04542"/>
    </source>
</evidence>
<dbReference type="AlphaFoldDB" id="A0A8J2UC59"/>
<dbReference type="Gene3D" id="1.10.1740.10">
    <property type="match status" value="1"/>
</dbReference>
<dbReference type="InterPro" id="IPR014284">
    <property type="entry name" value="RNA_pol_sigma-70_dom"/>
</dbReference>
<dbReference type="PANTHER" id="PTHR47756:SF2">
    <property type="entry name" value="BLL6612 PROTEIN"/>
    <property type="match status" value="1"/>
</dbReference>
<keyword evidence="5" id="KW-1185">Reference proteome</keyword>
<dbReference type="InterPro" id="IPR046531">
    <property type="entry name" value="DUF6596"/>
</dbReference>
<dbReference type="GO" id="GO:0016987">
    <property type="term" value="F:sigma factor activity"/>
    <property type="evidence" value="ECO:0007669"/>
    <property type="project" value="InterPro"/>
</dbReference>
<dbReference type="NCBIfam" id="TIGR02937">
    <property type="entry name" value="sigma70-ECF"/>
    <property type="match status" value="1"/>
</dbReference>
<dbReference type="GO" id="GO:0006352">
    <property type="term" value="P:DNA-templated transcription initiation"/>
    <property type="evidence" value="ECO:0007669"/>
    <property type="project" value="InterPro"/>
</dbReference>
<evidence type="ECO:0000259" key="2">
    <source>
        <dbReference type="Pfam" id="PF08281"/>
    </source>
</evidence>
<dbReference type="Pfam" id="PF04542">
    <property type="entry name" value="Sigma70_r2"/>
    <property type="match status" value="1"/>
</dbReference>
<dbReference type="EMBL" id="BMJC01000002">
    <property type="protein sequence ID" value="GGA94401.1"/>
    <property type="molecule type" value="Genomic_DNA"/>
</dbReference>
<evidence type="ECO:0000259" key="3">
    <source>
        <dbReference type="Pfam" id="PF20239"/>
    </source>
</evidence>
<feature type="domain" description="DUF6596" evidence="3">
    <location>
        <begin position="192"/>
        <end position="295"/>
    </location>
</feature>
<organism evidence="4 5">
    <name type="scientific">Puia dinghuensis</name>
    <dbReference type="NCBI Taxonomy" id="1792502"/>
    <lineage>
        <taxon>Bacteria</taxon>
        <taxon>Pseudomonadati</taxon>
        <taxon>Bacteroidota</taxon>
        <taxon>Chitinophagia</taxon>
        <taxon>Chitinophagales</taxon>
        <taxon>Chitinophagaceae</taxon>
        <taxon>Puia</taxon>
    </lineage>
</organism>
<dbReference type="Gene3D" id="1.10.10.10">
    <property type="entry name" value="Winged helix-like DNA-binding domain superfamily/Winged helix DNA-binding domain"/>
    <property type="match status" value="1"/>
</dbReference>
<dbReference type="PANTHER" id="PTHR47756">
    <property type="entry name" value="BLL6612 PROTEIN-RELATED"/>
    <property type="match status" value="1"/>
</dbReference>
<reference evidence="4" key="2">
    <citation type="submission" date="2020-09" db="EMBL/GenBank/DDBJ databases">
        <authorList>
            <person name="Sun Q."/>
            <person name="Zhou Y."/>
        </authorList>
    </citation>
    <scope>NUCLEOTIDE SEQUENCE</scope>
    <source>
        <strain evidence="4">CGMCC 1.15448</strain>
    </source>
</reference>
<proteinExistence type="predicted"/>
<evidence type="ECO:0000313" key="4">
    <source>
        <dbReference type="EMBL" id="GGA94401.1"/>
    </source>
</evidence>
<dbReference type="InterPro" id="IPR007627">
    <property type="entry name" value="RNA_pol_sigma70_r2"/>
</dbReference>
<dbReference type="InterPro" id="IPR013325">
    <property type="entry name" value="RNA_pol_sigma_r2"/>
</dbReference>
<dbReference type="Proteomes" id="UP000607559">
    <property type="component" value="Unassembled WGS sequence"/>
</dbReference>
<dbReference type="InterPro" id="IPR036388">
    <property type="entry name" value="WH-like_DNA-bd_sf"/>
</dbReference>
<sequence length="422" mass="47719">MASEEKNVNQVVDHLFRHEAGRMVAVLTRLFGLHNIELAEDVVQDTLHQALQDWPFGLMPDNPAAWLITVAKRKAINTIRREKFYRSFAGDIDTLLKSEWTATYTMDQVFLESEITDSQLRMIFTCCHPDLPTEAQVALTLKTLCGFSIAEIAAALLTTESNINKRLYRAKEKIRNKGIDFSVPTGAHLQLRLDAVLLVIYLLFNEGYNSTGDNPAIRKDLCLEALRLAMLLTQNSAINEYPAVYALLALLCLHSARLDARIDNNDCLVILEDQDRRLWNHELIQQGMQFLAQSAIGATATAYHLEAAIAAEHCMAPDFASTNWQRIHDYYTALEKLKPSSVIRLNLAIVIGKKDGPEAAIALLHQLETHKALENSYLLYTSLGEFYYLAGKKELALDYFLRARTLTRSPAIRQLLDRKMSR</sequence>
<dbReference type="InterPro" id="IPR013249">
    <property type="entry name" value="RNA_pol_sigma70_r4_t2"/>
</dbReference>
<dbReference type="RefSeq" id="WP_188930630.1">
    <property type="nucleotide sequence ID" value="NZ_BMJC01000002.1"/>
</dbReference>
<reference evidence="4" key="1">
    <citation type="journal article" date="2014" name="Int. J. Syst. Evol. Microbiol.">
        <title>Complete genome sequence of Corynebacterium casei LMG S-19264T (=DSM 44701T), isolated from a smear-ripened cheese.</title>
        <authorList>
            <consortium name="US DOE Joint Genome Institute (JGI-PGF)"/>
            <person name="Walter F."/>
            <person name="Albersmeier A."/>
            <person name="Kalinowski J."/>
            <person name="Ruckert C."/>
        </authorList>
    </citation>
    <scope>NUCLEOTIDE SEQUENCE</scope>
    <source>
        <strain evidence="4">CGMCC 1.15448</strain>
    </source>
</reference>
<feature type="domain" description="RNA polymerase sigma factor 70 region 4 type 2" evidence="2">
    <location>
        <begin position="122"/>
        <end position="174"/>
    </location>
</feature>
<gene>
    <name evidence="4" type="ORF">GCM10011511_17110</name>
</gene>
<dbReference type="SUPFAM" id="SSF88946">
    <property type="entry name" value="Sigma2 domain of RNA polymerase sigma factors"/>
    <property type="match status" value="1"/>
</dbReference>
<dbReference type="Pfam" id="PF08281">
    <property type="entry name" value="Sigma70_r4_2"/>
    <property type="match status" value="1"/>
</dbReference>
<dbReference type="InterPro" id="IPR013324">
    <property type="entry name" value="RNA_pol_sigma_r3/r4-like"/>
</dbReference>
<evidence type="ECO:0000313" key="5">
    <source>
        <dbReference type="Proteomes" id="UP000607559"/>
    </source>
</evidence>
<name>A0A8J2UC59_9BACT</name>
<feature type="domain" description="RNA polymerase sigma-70 region 2" evidence="1">
    <location>
        <begin position="15"/>
        <end position="83"/>
    </location>
</feature>
<accession>A0A8J2UC59</accession>